<evidence type="ECO:0000256" key="6">
    <source>
        <dbReference type="ARBA" id="ARBA00022679"/>
    </source>
</evidence>
<gene>
    <name evidence="12" type="ORF">FR932_09200</name>
</gene>
<sequence length="295" mass="32351">MTINQAYTHHFMAMTVPCEVTLITIDAATNTAKIARDIEVNTKRLEDKFNFYSATSMLTTLINQREGKRVMLDTETRDILTKVHDYSALTQGIFDITVGTVKALLPRSSLSREQIYQDAAPYMGLSAWEIEDDCLLLHFPLTQLDLGGVIKEVAVDQALAIASASSSGVLINFGGDIRVAGQKADGDDFIVGVINPHDQAQALFALPLRNQALTTSAHYARRQQFADHESSHILASQDTHKQVISVTVVADTALQAGIMSTALTINPRLTVPEEIGFALVDEQLNVHQNTDFLLL</sequence>
<evidence type="ECO:0000313" key="13">
    <source>
        <dbReference type="Proteomes" id="UP000327424"/>
    </source>
</evidence>
<evidence type="ECO:0000256" key="9">
    <source>
        <dbReference type="ARBA" id="ARBA00022842"/>
    </source>
</evidence>
<evidence type="ECO:0000256" key="10">
    <source>
        <dbReference type="ARBA" id="ARBA00031306"/>
    </source>
</evidence>
<comment type="cofactor">
    <cofactor evidence="1">
        <name>Mg(2+)</name>
        <dbReference type="ChEBI" id="CHEBI:18420"/>
    </cofactor>
</comment>
<dbReference type="InterPro" id="IPR024932">
    <property type="entry name" value="ApbE"/>
</dbReference>
<dbReference type="PANTHER" id="PTHR30040:SF2">
    <property type="entry name" value="FAD:PROTEIN FMN TRANSFERASE"/>
    <property type="match status" value="1"/>
</dbReference>
<accession>A0A5J6WKQ6</accession>
<evidence type="ECO:0000256" key="1">
    <source>
        <dbReference type="ARBA" id="ARBA00001946"/>
    </source>
</evidence>
<evidence type="ECO:0000256" key="11">
    <source>
        <dbReference type="ARBA" id="ARBA00048540"/>
    </source>
</evidence>
<dbReference type="Gene3D" id="3.10.520.10">
    <property type="entry name" value="ApbE-like domains"/>
    <property type="match status" value="1"/>
</dbReference>
<organism evidence="12 13">
    <name type="scientific">Moritella marina ATCC 15381</name>
    <dbReference type="NCBI Taxonomy" id="1202962"/>
    <lineage>
        <taxon>Bacteria</taxon>
        <taxon>Pseudomonadati</taxon>
        <taxon>Pseudomonadota</taxon>
        <taxon>Gammaproteobacteria</taxon>
        <taxon>Alteromonadales</taxon>
        <taxon>Moritellaceae</taxon>
        <taxon>Moritella</taxon>
    </lineage>
</organism>
<evidence type="ECO:0000256" key="8">
    <source>
        <dbReference type="ARBA" id="ARBA00022827"/>
    </source>
</evidence>
<comment type="catalytic activity">
    <reaction evidence="11">
        <text>L-threonyl-[protein] + FAD = FMN-L-threonyl-[protein] + AMP + H(+)</text>
        <dbReference type="Rhea" id="RHEA:36847"/>
        <dbReference type="Rhea" id="RHEA-COMP:11060"/>
        <dbReference type="Rhea" id="RHEA-COMP:11061"/>
        <dbReference type="ChEBI" id="CHEBI:15378"/>
        <dbReference type="ChEBI" id="CHEBI:30013"/>
        <dbReference type="ChEBI" id="CHEBI:57692"/>
        <dbReference type="ChEBI" id="CHEBI:74257"/>
        <dbReference type="ChEBI" id="CHEBI:456215"/>
        <dbReference type="EC" id="2.7.1.180"/>
    </reaction>
</comment>
<dbReference type="InterPro" id="IPR003374">
    <property type="entry name" value="ApbE-like_sf"/>
</dbReference>
<evidence type="ECO:0000256" key="3">
    <source>
        <dbReference type="ARBA" id="ARBA00011955"/>
    </source>
</evidence>
<dbReference type="OrthoDB" id="9778595at2"/>
<keyword evidence="9" id="KW-0460">Magnesium</keyword>
<evidence type="ECO:0000313" key="12">
    <source>
        <dbReference type="EMBL" id="QFI38014.1"/>
    </source>
</evidence>
<evidence type="ECO:0000256" key="2">
    <source>
        <dbReference type="ARBA" id="ARBA00008282"/>
    </source>
</evidence>
<dbReference type="GO" id="GO:0016740">
    <property type="term" value="F:transferase activity"/>
    <property type="evidence" value="ECO:0007669"/>
    <property type="project" value="UniProtKB-KW"/>
</dbReference>
<evidence type="ECO:0000256" key="4">
    <source>
        <dbReference type="ARBA" id="ARBA00016337"/>
    </source>
</evidence>
<keyword evidence="8" id="KW-0274">FAD</keyword>
<dbReference type="PANTHER" id="PTHR30040">
    <property type="entry name" value="THIAMINE BIOSYNTHESIS LIPOPROTEIN APBE"/>
    <property type="match status" value="1"/>
</dbReference>
<proteinExistence type="inferred from homology"/>
<evidence type="ECO:0000256" key="7">
    <source>
        <dbReference type="ARBA" id="ARBA00022723"/>
    </source>
</evidence>
<dbReference type="AlphaFoldDB" id="A0A5J6WKQ6"/>
<dbReference type="Pfam" id="PF02424">
    <property type="entry name" value="ApbE"/>
    <property type="match status" value="1"/>
</dbReference>
<dbReference type="SUPFAM" id="SSF143631">
    <property type="entry name" value="ApbE-like"/>
    <property type="match status" value="1"/>
</dbReference>
<reference evidence="12 13" key="1">
    <citation type="submission" date="2019-09" db="EMBL/GenBank/DDBJ databases">
        <title>Hybrid Assembly of the complete Genome of the Deep-Sea Bacterium Moritella marina from long Nanopore and Illumina reads.</title>
        <authorList>
            <person name="Magin S."/>
            <person name="Georgoulis A."/>
            <person name="Papadimitriou K."/>
            <person name="Iliakis G."/>
            <person name="Vorgias C.E."/>
        </authorList>
    </citation>
    <scope>NUCLEOTIDE SEQUENCE [LARGE SCALE GENOMIC DNA]</scope>
    <source>
        <strain evidence="12 13">MP-1</strain>
    </source>
</reference>
<name>A0A5J6WKQ6_MORMI</name>
<dbReference type="EMBL" id="CP044399">
    <property type="protein sequence ID" value="QFI38014.1"/>
    <property type="molecule type" value="Genomic_DNA"/>
</dbReference>
<dbReference type="GO" id="GO:0046872">
    <property type="term" value="F:metal ion binding"/>
    <property type="evidence" value="ECO:0007669"/>
    <property type="project" value="UniProtKB-KW"/>
</dbReference>
<dbReference type="EC" id="2.7.1.180" evidence="3"/>
<comment type="similarity">
    <text evidence="2">Belongs to the ApbE family.</text>
</comment>
<dbReference type="RefSeq" id="WP_019441816.1">
    <property type="nucleotide sequence ID" value="NZ_ALOE01000022.1"/>
</dbReference>
<dbReference type="KEGG" id="mmaa:FR932_09200"/>
<evidence type="ECO:0000256" key="5">
    <source>
        <dbReference type="ARBA" id="ARBA00022630"/>
    </source>
</evidence>
<protein>
    <recommendedName>
        <fullName evidence="4">FAD:protein FMN transferase</fullName>
        <ecNumber evidence="3">2.7.1.180</ecNumber>
    </recommendedName>
    <alternativeName>
        <fullName evidence="10">Flavin transferase</fullName>
    </alternativeName>
</protein>
<keyword evidence="6 12" id="KW-0808">Transferase</keyword>
<keyword evidence="13" id="KW-1185">Reference proteome</keyword>
<keyword evidence="7" id="KW-0479">Metal-binding</keyword>
<dbReference type="Proteomes" id="UP000327424">
    <property type="component" value="Chromosome"/>
</dbReference>
<keyword evidence="5" id="KW-0285">Flavoprotein</keyword>